<keyword evidence="4" id="KW-0472">Membrane</keyword>
<keyword evidence="7" id="KW-1185">Reference proteome</keyword>
<evidence type="ECO:0000256" key="3">
    <source>
        <dbReference type="ARBA" id="ARBA00022737"/>
    </source>
</evidence>
<evidence type="ECO:0000313" key="7">
    <source>
        <dbReference type="Proteomes" id="UP001274896"/>
    </source>
</evidence>
<name>A0AAE0Q9T3_9TELE</name>
<evidence type="ECO:0008006" key="8">
    <source>
        <dbReference type="Google" id="ProtNLM"/>
    </source>
</evidence>
<keyword evidence="3" id="KW-0677">Repeat</keyword>
<comment type="caution">
    <text evidence="6">The sequence shown here is derived from an EMBL/GenBank/DDBJ whole genome shotgun (WGS) entry which is preliminary data.</text>
</comment>
<reference evidence="6" key="1">
    <citation type="submission" date="2023-06" db="EMBL/GenBank/DDBJ databases">
        <title>Male Hemibagrus guttatus genome.</title>
        <authorList>
            <person name="Bian C."/>
        </authorList>
    </citation>
    <scope>NUCLEOTIDE SEQUENCE</scope>
    <source>
        <strain evidence="6">Male_cb2023</strain>
        <tissue evidence="6">Muscle</tissue>
    </source>
</reference>
<protein>
    <recommendedName>
        <fullName evidence="8">SYNE1</fullName>
    </recommendedName>
</protein>
<keyword evidence="2" id="KW-0597">Phosphoprotein</keyword>
<evidence type="ECO:0000313" key="6">
    <source>
        <dbReference type="EMBL" id="KAK3516627.1"/>
    </source>
</evidence>
<dbReference type="AlphaFoldDB" id="A0AAE0Q9T3"/>
<sequence>MTLLSEIESKVAVSASLTETELQARLPLQQTIQSCTERLQLLNHRLAGITSVLGALEHFLSSLHKLNDEVSIADCIPPLTAAPAQDFTSRLASIREKLQQATEEAAQIDYLLKDSGISVSLDKKSGSCQDLVAKCATKISALEMKGVQHSKEEEKRERMLRKKKKALQVTLNEVQRSMEKQGLKEATLPALQHRLRCLTDIESKLADVCSDIQNLRDTSAQMNTSEEGLRELEVQWEDIHKTLSESQEECLSLTELLKKFQTCRAHLNNTLQISEQTISEQVSYMGRENLQRIITRVNTIKSELSALGDGVEEFRAVCRQLHSRLKNIPDCPAAPFESEADALMDRWLDVSERTDCYFDNLQIGISMWDKLLLLAREVEIWTNNKLRTFAQPHPFQTEQDVIAMQEELKTQEENVEQFHHRSAEIKDILHNSELPTELQVIESHMRKRMEEVKELFTETSDVYRELVAAKAQVTARMTGCMSSVQMIKDALRTLAASEGAQLIQDIQVLSEKLQLETEQADTLMQQVTVLANVASPESLLSLAEDGAQLQENISEVRNMIILKKEEAESLNNPQQAKYAQVTKSDDLHFQVTVQKIQDLPPEKHDFSNTQEQQDQSS</sequence>
<dbReference type="PANTHER" id="PTHR14514:SF4">
    <property type="entry name" value="NESPRIN-2"/>
    <property type="match status" value="1"/>
</dbReference>
<gene>
    <name evidence="6" type="ORF">QTP70_022029</name>
</gene>
<evidence type="ECO:0000256" key="5">
    <source>
        <dbReference type="SAM" id="MobiDB-lite"/>
    </source>
</evidence>
<dbReference type="Proteomes" id="UP001274896">
    <property type="component" value="Unassembled WGS sequence"/>
</dbReference>
<proteinExistence type="predicted"/>
<dbReference type="EMBL" id="JAUCMX010000019">
    <property type="protein sequence ID" value="KAK3516627.1"/>
    <property type="molecule type" value="Genomic_DNA"/>
</dbReference>
<evidence type="ECO:0000256" key="1">
    <source>
        <dbReference type="ARBA" id="ARBA00004308"/>
    </source>
</evidence>
<dbReference type="PANTHER" id="PTHR14514">
    <property type="entry name" value="PKA ANCHORING PROTEIN"/>
    <property type="match status" value="1"/>
</dbReference>
<accession>A0AAE0Q9T3</accession>
<organism evidence="6 7">
    <name type="scientific">Hemibagrus guttatus</name>
    <dbReference type="NCBI Taxonomy" id="175788"/>
    <lineage>
        <taxon>Eukaryota</taxon>
        <taxon>Metazoa</taxon>
        <taxon>Chordata</taxon>
        <taxon>Craniata</taxon>
        <taxon>Vertebrata</taxon>
        <taxon>Euteleostomi</taxon>
        <taxon>Actinopterygii</taxon>
        <taxon>Neopterygii</taxon>
        <taxon>Teleostei</taxon>
        <taxon>Ostariophysi</taxon>
        <taxon>Siluriformes</taxon>
        <taxon>Bagridae</taxon>
        <taxon>Hemibagrus</taxon>
    </lineage>
</organism>
<feature type="non-terminal residue" evidence="6">
    <location>
        <position position="1"/>
    </location>
</feature>
<evidence type="ECO:0000256" key="2">
    <source>
        <dbReference type="ARBA" id="ARBA00022553"/>
    </source>
</evidence>
<evidence type="ECO:0000256" key="4">
    <source>
        <dbReference type="ARBA" id="ARBA00023136"/>
    </source>
</evidence>
<feature type="compositionally biased region" description="Polar residues" evidence="5">
    <location>
        <begin position="607"/>
        <end position="617"/>
    </location>
</feature>
<dbReference type="Gene3D" id="1.20.58.60">
    <property type="match status" value="1"/>
</dbReference>
<dbReference type="SUPFAM" id="SSF46966">
    <property type="entry name" value="Spectrin repeat"/>
    <property type="match status" value="1"/>
</dbReference>
<feature type="region of interest" description="Disordered" evidence="5">
    <location>
        <begin position="598"/>
        <end position="617"/>
    </location>
</feature>
<comment type="subcellular location">
    <subcellularLocation>
        <location evidence="1">Endomembrane system</location>
    </subcellularLocation>
</comment>